<dbReference type="EMBL" id="MUGS01000063">
    <property type="protein sequence ID" value="OXE98940.1"/>
    <property type="molecule type" value="Genomic_DNA"/>
</dbReference>
<dbReference type="PANTHER" id="PTHR40112:SF1">
    <property type="entry name" value="H2HPP ISOMERASE"/>
    <property type="match status" value="1"/>
</dbReference>
<dbReference type="InterPro" id="IPR013096">
    <property type="entry name" value="Cupin_2"/>
</dbReference>
<accession>A0A227NM79</accession>
<dbReference type="CDD" id="cd02238">
    <property type="entry name" value="cupin_KdgF"/>
    <property type="match status" value="1"/>
</dbReference>
<dbReference type="InterPro" id="IPR052535">
    <property type="entry name" value="Bacilysin_H2HPP_isomerase"/>
</dbReference>
<dbReference type="RefSeq" id="WP_089481678.1">
    <property type="nucleotide sequence ID" value="NZ_MUGS01000063.1"/>
</dbReference>
<dbReference type="AlphaFoldDB" id="A0A227NM79"/>
<keyword evidence="3" id="KW-1185">Reference proteome</keyword>
<dbReference type="PANTHER" id="PTHR40112">
    <property type="entry name" value="H2HPP ISOMERASE"/>
    <property type="match status" value="1"/>
</dbReference>
<dbReference type="InterPro" id="IPR011051">
    <property type="entry name" value="RmlC_Cupin_sf"/>
</dbReference>
<protein>
    <submittedName>
        <fullName evidence="2">Cupin</fullName>
    </submittedName>
</protein>
<gene>
    <name evidence="2" type="ORF">B0A64_22265</name>
</gene>
<dbReference type="Gene3D" id="2.60.120.10">
    <property type="entry name" value="Jelly Rolls"/>
    <property type="match status" value="1"/>
</dbReference>
<dbReference type="OrthoDB" id="9797664at2"/>
<organism evidence="2 3">
    <name type="scientific">Flavobacterium araucananum</name>
    <dbReference type="NCBI Taxonomy" id="946678"/>
    <lineage>
        <taxon>Bacteria</taxon>
        <taxon>Pseudomonadati</taxon>
        <taxon>Bacteroidota</taxon>
        <taxon>Flavobacteriia</taxon>
        <taxon>Flavobacteriales</taxon>
        <taxon>Flavobacteriaceae</taxon>
        <taxon>Flavobacterium</taxon>
    </lineage>
</organism>
<dbReference type="SUPFAM" id="SSF51182">
    <property type="entry name" value="RmlC-like cupins"/>
    <property type="match status" value="1"/>
</dbReference>
<name>A0A227NM79_9FLAO</name>
<sequence>MKNIVKKENAVSRQFLGVDFVVLSIGKDSMVTKMLYKSTDNVPFHKHPNEQSGYVISGKYNLKFGSEEFALTQGDTYSIPANIEHSIEIIEAGEVVDVFTPIREDYL</sequence>
<dbReference type="InterPro" id="IPR014710">
    <property type="entry name" value="RmlC-like_jellyroll"/>
</dbReference>
<feature type="domain" description="Cupin type-2" evidence="1">
    <location>
        <begin position="41"/>
        <end position="91"/>
    </location>
</feature>
<dbReference type="Pfam" id="PF07883">
    <property type="entry name" value="Cupin_2"/>
    <property type="match status" value="1"/>
</dbReference>
<proteinExistence type="predicted"/>
<reference evidence="2 3" key="1">
    <citation type="submission" date="2016-11" db="EMBL/GenBank/DDBJ databases">
        <title>Whole genomes of Flavobacteriaceae.</title>
        <authorList>
            <person name="Stine C."/>
            <person name="Li C."/>
            <person name="Tadesse D."/>
        </authorList>
    </citation>
    <scope>NUCLEOTIDE SEQUENCE [LARGE SCALE GENOMIC DNA]</scope>
    <source>
        <strain evidence="2 3">DSM 24704</strain>
    </source>
</reference>
<evidence type="ECO:0000259" key="1">
    <source>
        <dbReference type="Pfam" id="PF07883"/>
    </source>
</evidence>
<evidence type="ECO:0000313" key="3">
    <source>
        <dbReference type="Proteomes" id="UP000214684"/>
    </source>
</evidence>
<evidence type="ECO:0000313" key="2">
    <source>
        <dbReference type="EMBL" id="OXE98940.1"/>
    </source>
</evidence>
<comment type="caution">
    <text evidence="2">The sequence shown here is derived from an EMBL/GenBank/DDBJ whole genome shotgun (WGS) entry which is preliminary data.</text>
</comment>
<dbReference type="Proteomes" id="UP000214684">
    <property type="component" value="Unassembled WGS sequence"/>
</dbReference>